<evidence type="ECO:0000256" key="8">
    <source>
        <dbReference type="ARBA" id="ARBA00023049"/>
    </source>
</evidence>
<gene>
    <name evidence="12" type="ORF">CCE28_11885</name>
</gene>
<evidence type="ECO:0000256" key="10">
    <source>
        <dbReference type="RuleBase" id="RU004387"/>
    </source>
</evidence>
<dbReference type="GO" id="GO:0005737">
    <property type="term" value="C:cytoplasm"/>
    <property type="evidence" value="ECO:0007669"/>
    <property type="project" value="UniProtKB-ARBA"/>
</dbReference>
<dbReference type="Pfam" id="PF02127">
    <property type="entry name" value="Peptidase_M18"/>
    <property type="match status" value="1"/>
</dbReference>
<dbReference type="GO" id="GO:0008270">
    <property type="term" value="F:zinc ion binding"/>
    <property type="evidence" value="ECO:0007669"/>
    <property type="project" value="InterPro"/>
</dbReference>
<dbReference type="InterPro" id="IPR001948">
    <property type="entry name" value="Peptidase_M18"/>
</dbReference>
<keyword evidence="4 9" id="KW-0645">Protease</keyword>
<dbReference type="Gene3D" id="3.40.630.10">
    <property type="entry name" value="Zn peptidases"/>
    <property type="match status" value="1"/>
</dbReference>
<dbReference type="Proteomes" id="UP000216024">
    <property type="component" value="Unassembled WGS sequence"/>
</dbReference>
<reference evidence="12 13" key="1">
    <citation type="submission" date="2017-06" db="EMBL/GenBank/DDBJ databases">
        <title>Draft genome sequence of anaerobic fermentative bacterium Anaeromicrobium sediminis DY2726D isolated from West Pacific Ocean sediments.</title>
        <authorList>
            <person name="Zeng X."/>
        </authorList>
    </citation>
    <scope>NUCLEOTIDE SEQUENCE [LARGE SCALE GENOMIC DNA]</scope>
    <source>
        <strain evidence="12 13">DY2726D</strain>
    </source>
</reference>
<evidence type="ECO:0000256" key="9">
    <source>
        <dbReference type="RuleBase" id="RU004386"/>
    </source>
</evidence>
<keyword evidence="6 9" id="KW-0378">Hydrolase</keyword>
<evidence type="ECO:0000256" key="1">
    <source>
        <dbReference type="ARBA" id="ARBA00001947"/>
    </source>
</evidence>
<evidence type="ECO:0000256" key="7">
    <source>
        <dbReference type="ARBA" id="ARBA00022833"/>
    </source>
</evidence>
<evidence type="ECO:0000256" key="11">
    <source>
        <dbReference type="SAM" id="Coils"/>
    </source>
</evidence>
<evidence type="ECO:0000256" key="5">
    <source>
        <dbReference type="ARBA" id="ARBA00022723"/>
    </source>
</evidence>
<keyword evidence="8 9" id="KW-0482">Metalloprotease</keyword>
<evidence type="ECO:0000256" key="4">
    <source>
        <dbReference type="ARBA" id="ARBA00022670"/>
    </source>
</evidence>
<comment type="similarity">
    <text evidence="2 9">Belongs to the peptidase M18 family.</text>
</comment>
<dbReference type="Gene3D" id="2.30.250.10">
    <property type="entry name" value="Aminopeptidase i, Domain 2"/>
    <property type="match status" value="1"/>
</dbReference>
<keyword evidence="13" id="KW-1185">Reference proteome</keyword>
<keyword evidence="3 9" id="KW-0031">Aminopeptidase</keyword>
<keyword evidence="11" id="KW-0175">Coiled coil</keyword>
<dbReference type="InterPro" id="IPR023358">
    <property type="entry name" value="Peptidase_M18_dom2"/>
</dbReference>
<organism evidence="12 13">
    <name type="scientific">Anaeromicrobium sediminis</name>
    <dbReference type="NCBI Taxonomy" id="1478221"/>
    <lineage>
        <taxon>Bacteria</taxon>
        <taxon>Bacillati</taxon>
        <taxon>Bacillota</taxon>
        <taxon>Clostridia</taxon>
        <taxon>Peptostreptococcales</taxon>
        <taxon>Thermotaleaceae</taxon>
        <taxon>Anaeromicrobium</taxon>
    </lineage>
</organism>
<evidence type="ECO:0000256" key="2">
    <source>
        <dbReference type="ARBA" id="ARBA00008290"/>
    </source>
</evidence>
<comment type="caution">
    <text evidence="12">The sequence shown here is derived from an EMBL/GenBank/DDBJ whole genome shotgun (WGS) entry which is preliminary data.</text>
</comment>
<dbReference type="PRINTS" id="PR00932">
    <property type="entry name" value="AMINO1PTASE"/>
</dbReference>
<dbReference type="FunFam" id="2.30.250.10:FF:000006">
    <property type="entry name" value="Probable M18 family aminopeptidase 1"/>
    <property type="match status" value="1"/>
</dbReference>
<comment type="cofactor">
    <cofactor evidence="1 10">
        <name>Zn(2+)</name>
        <dbReference type="ChEBI" id="CHEBI:29105"/>
    </cofactor>
</comment>
<name>A0A267MIG8_9FIRM</name>
<dbReference type="EMBL" id="NIBG01000009">
    <property type="protein sequence ID" value="PAB59212.1"/>
    <property type="molecule type" value="Genomic_DNA"/>
</dbReference>
<protein>
    <recommendedName>
        <fullName evidence="10">M18 family aminopeptidase</fullName>
        <ecNumber evidence="10">3.4.11.-</ecNumber>
    </recommendedName>
</protein>
<dbReference type="GO" id="GO:0006508">
    <property type="term" value="P:proteolysis"/>
    <property type="evidence" value="ECO:0007669"/>
    <property type="project" value="UniProtKB-KW"/>
</dbReference>
<dbReference type="SUPFAM" id="SSF101821">
    <property type="entry name" value="Aminopeptidase/glucanase lid domain"/>
    <property type="match status" value="1"/>
</dbReference>
<accession>A0A267MIG8</accession>
<feature type="coiled-coil region" evidence="11">
    <location>
        <begin position="20"/>
        <end position="58"/>
    </location>
</feature>
<dbReference type="EC" id="3.4.11.-" evidence="10"/>
<dbReference type="SUPFAM" id="SSF53187">
    <property type="entry name" value="Zn-dependent exopeptidases"/>
    <property type="match status" value="1"/>
</dbReference>
<dbReference type="GO" id="GO:0004177">
    <property type="term" value="F:aminopeptidase activity"/>
    <property type="evidence" value="ECO:0007669"/>
    <property type="project" value="UniProtKB-KW"/>
</dbReference>
<evidence type="ECO:0000313" key="13">
    <source>
        <dbReference type="Proteomes" id="UP000216024"/>
    </source>
</evidence>
<dbReference type="PANTHER" id="PTHR28570:SF2">
    <property type="entry name" value="M18 FAMILY AMINOPEPTIDASE 1-RELATED"/>
    <property type="match status" value="1"/>
</dbReference>
<evidence type="ECO:0000313" key="12">
    <source>
        <dbReference type="EMBL" id="PAB59212.1"/>
    </source>
</evidence>
<dbReference type="AlphaFoldDB" id="A0A267MIG8"/>
<sequence>MVSLTLNLGFEFKNGWKCIEEKEKEDLEQLNKRYIEFLNNGKTERECVKEIIKAAEENGFVHIDQFLSKKKKLVQGSKIYVNYKEKSAVLMVMGSEPLEKGMNIVGSHIDSPRLDLKQYPLYEDGNMALLKTHYYGGIKKYQWTAIPLALHGIVIKNSGEKIEINIGKDKDDPVFYISDLLPHLSKNQNEKKLAEAITGEGLNIIIGSIPFNDKDIKDPIKYNVLKILKEKYNIEEKDFLTAEIEAVPAIDAREVGLDRSIIGSYGQDDRVCAYTSLEAILQVKNPTNTAVALFVDKEEVGSMGNTGMQSRFFENIIAELIALKDEKLTDIKIRRSFGNSKVLSADVSCAFDPNYPDVVDKRNVAYLGKGVLVCKYTGARGKSGSNDASAEFIHEISKLFDENEIVWQVGELGKVDQGGGGTIAYILANCGAEVIDCGVPLLSMHAPVELASKMDIYMAYKAYKAFLKA</sequence>
<dbReference type="OrthoDB" id="89722at2"/>
<proteinExistence type="inferred from homology"/>
<dbReference type="PANTHER" id="PTHR28570">
    <property type="entry name" value="ASPARTYL AMINOPEPTIDASE"/>
    <property type="match status" value="1"/>
</dbReference>
<evidence type="ECO:0000256" key="3">
    <source>
        <dbReference type="ARBA" id="ARBA00022438"/>
    </source>
</evidence>
<keyword evidence="7 9" id="KW-0862">Zinc</keyword>
<dbReference type="GO" id="GO:0008237">
    <property type="term" value="F:metallopeptidase activity"/>
    <property type="evidence" value="ECO:0007669"/>
    <property type="project" value="UniProtKB-KW"/>
</dbReference>
<keyword evidence="5 9" id="KW-0479">Metal-binding</keyword>
<dbReference type="NCBIfam" id="NF002600">
    <property type="entry name" value="PRK02256.1"/>
    <property type="match status" value="1"/>
</dbReference>
<evidence type="ECO:0000256" key="6">
    <source>
        <dbReference type="ARBA" id="ARBA00022801"/>
    </source>
</evidence>